<protein>
    <recommendedName>
        <fullName evidence="2">SMI1/KNR4 family protein</fullName>
    </recommendedName>
</protein>
<name>A0A7C2WK61_9BACT</name>
<evidence type="ECO:0000313" key="1">
    <source>
        <dbReference type="EMBL" id="HEX71428.1"/>
    </source>
</evidence>
<dbReference type="AlphaFoldDB" id="A0A7C2WK61"/>
<accession>A0A7C2WK61</accession>
<gene>
    <name evidence="1" type="ORF">ENP13_09350</name>
</gene>
<evidence type="ECO:0008006" key="2">
    <source>
        <dbReference type="Google" id="ProtNLM"/>
    </source>
</evidence>
<dbReference type="EMBL" id="DSID01000707">
    <property type="protein sequence ID" value="HEX71428.1"/>
    <property type="molecule type" value="Genomic_DNA"/>
</dbReference>
<proteinExistence type="predicted"/>
<comment type="caution">
    <text evidence="1">The sequence shown here is derived from an EMBL/GenBank/DDBJ whole genome shotgun (WGS) entry which is preliminary data.</text>
</comment>
<sequence>MERILDILNDLFNLLTPGRARLRTYEAGVLECLKERLSPTASDMLTSQLRRVQLVQRWGPKKVVFFYSLRRDPPAYPGGERCLRIPADLPRFPNESPVLYAATVALRPAAGKPRVLCDVIFDEGRLWSLEFNRSPRPLLDKGFEVVDVILRADLMEPARARQPLSTPGSVLQGIMGKYAVTDALAPAPDAERTAFLQRLKDLGIALPEDFLTLLAETDGFHVNDRQGTPWEFYGTRARRIPYPWDSYWLVFEEPRSIWALGFREGERQPKVFLLNQIDEEEREVGDQLLPAMLRLLGQPPAGDHSEESA</sequence>
<organism evidence="1">
    <name type="scientific">Thermorudis sp</name>
    <dbReference type="NCBI Taxonomy" id="1969470"/>
    <lineage>
        <taxon>Bacteria</taxon>
        <taxon>Pseudomonadati</taxon>
        <taxon>Thermomicrobiota</taxon>
        <taxon>Thermomicrobia</taxon>
        <taxon>Thermomicrobia incertae sedis</taxon>
        <taxon>Thermorudis</taxon>
    </lineage>
</organism>
<reference evidence="1" key="1">
    <citation type="journal article" date="2020" name="mSystems">
        <title>Genome- and Community-Level Interaction Insights into Carbon Utilization and Element Cycling Functions of Hydrothermarchaeota in Hydrothermal Sediment.</title>
        <authorList>
            <person name="Zhou Z."/>
            <person name="Liu Y."/>
            <person name="Xu W."/>
            <person name="Pan J."/>
            <person name="Luo Z.H."/>
            <person name="Li M."/>
        </authorList>
    </citation>
    <scope>NUCLEOTIDE SEQUENCE [LARGE SCALE GENOMIC DNA]</scope>
    <source>
        <strain evidence="1">SpSt-192</strain>
    </source>
</reference>